<dbReference type="EMBL" id="RYZS01000002">
    <property type="protein sequence ID" value="RVU92717.1"/>
    <property type="molecule type" value="Genomic_DNA"/>
</dbReference>
<keyword evidence="5" id="KW-0472">Membrane</keyword>
<dbReference type="SUPFAM" id="SSF63817">
    <property type="entry name" value="Sortase"/>
    <property type="match status" value="1"/>
</dbReference>
<feature type="transmembrane region" description="Helical" evidence="5">
    <location>
        <begin position="231"/>
        <end position="249"/>
    </location>
</feature>
<accession>A0A2N8PUD5</accession>
<protein>
    <submittedName>
        <fullName evidence="6">Class A sortase</fullName>
    </submittedName>
</protein>
<name>A0A2N8PUD5_ENTAV</name>
<keyword evidence="1" id="KW-0645">Protease</keyword>
<keyword evidence="5" id="KW-1133">Transmembrane helix</keyword>
<dbReference type="AlphaFoldDB" id="A0A2N8PUD5"/>
<evidence type="ECO:0000256" key="2">
    <source>
        <dbReference type="ARBA" id="ARBA00022801"/>
    </source>
</evidence>
<evidence type="ECO:0000256" key="4">
    <source>
        <dbReference type="PIRSR" id="PIRSR605754-1"/>
    </source>
</evidence>
<feature type="transmembrane region" description="Helical" evidence="5">
    <location>
        <begin position="7"/>
        <end position="25"/>
    </location>
</feature>
<sequence length="253" mass="28971">MTKKIRFSLILIYCMAVTLLFLPFIKQTLIIYRTQNVMISQKKTVTPAEEIPLEAVQPPDLSAVLAFKENQTFQSAGQLVIPKVEIGLPLFSGVTNDQLLVGAGTLFPERKAENQNIVVIGHHLGRNELLFGKLLEITVGDTVYLEYQNQFYQYKVSQTKMIHQTELQVLEDNGKAELTLITCDKPTHTEQRFVVKAELVQQPTKVIKQKLIEHKNRIQHKNNRQNQSYCIIVWILFLVSLVIGTRMIIKISR</sequence>
<dbReference type="Proteomes" id="UP000288388">
    <property type="component" value="Unassembled WGS sequence"/>
</dbReference>
<organism evidence="6 7">
    <name type="scientific">Enterococcus avium</name>
    <name type="common">Streptococcus avium</name>
    <dbReference type="NCBI Taxonomy" id="33945"/>
    <lineage>
        <taxon>Bacteria</taxon>
        <taxon>Bacillati</taxon>
        <taxon>Bacillota</taxon>
        <taxon>Bacilli</taxon>
        <taxon>Lactobacillales</taxon>
        <taxon>Enterococcaceae</taxon>
        <taxon>Enterococcus</taxon>
    </lineage>
</organism>
<evidence type="ECO:0000256" key="1">
    <source>
        <dbReference type="ARBA" id="ARBA00022670"/>
    </source>
</evidence>
<feature type="active site" description="Proton donor/acceptor" evidence="4">
    <location>
        <position position="122"/>
    </location>
</feature>
<gene>
    <name evidence="6" type="ORF">EK398_19720</name>
</gene>
<evidence type="ECO:0000313" key="7">
    <source>
        <dbReference type="Proteomes" id="UP000288388"/>
    </source>
</evidence>
<keyword evidence="5" id="KW-0812">Transmembrane</keyword>
<reference evidence="6 7" key="1">
    <citation type="submission" date="2018-12" db="EMBL/GenBank/DDBJ databases">
        <title>A novel vanA-carrying plasmid in a clinical isolate of Enterococcus avium.</title>
        <authorList>
            <person name="Bernasconi O.J."/>
            <person name="Luzzaro F."/>
            <person name="Endimiani A."/>
        </authorList>
    </citation>
    <scope>NUCLEOTIDE SEQUENCE [LARGE SCALE GENOMIC DNA]</scope>
    <source>
        <strain evidence="6 7">LC0559/18</strain>
    </source>
</reference>
<evidence type="ECO:0000256" key="5">
    <source>
        <dbReference type="SAM" id="Phobius"/>
    </source>
</evidence>
<evidence type="ECO:0000313" key="6">
    <source>
        <dbReference type="EMBL" id="RVU92717.1"/>
    </source>
</evidence>
<keyword evidence="2" id="KW-0378">Hydrolase</keyword>
<evidence type="ECO:0000256" key="3">
    <source>
        <dbReference type="ARBA" id="ARBA00022807"/>
    </source>
</evidence>
<dbReference type="InterPro" id="IPR023365">
    <property type="entry name" value="Sortase_dom-sf"/>
</dbReference>
<dbReference type="GO" id="GO:0006508">
    <property type="term" value="P:proteolysis"/>
    <property type="evidence" value="ECO:0007669"/>
    <property type="project" value="UniProtKB-KW"/>
</dbReference>
<dbReference type="RefSeq" id="WP_102873302.1">
    <property type="nucleotide sequence ID" value="NZ_JAQLBS010000009.1"/>
</dbReference>
<dbReference type="InterPro" id="IPR005754">
    <property type="entry name" value="Sortase"/>
</dbReference>
<proteinExistence type="predicted"/>
<keyword evidence="3" id="KW-0788">Thiol protease</keyword>
<dbReference type="NCBIfam" id="TIGR01076">
    <property type="entry name" value="sortase_fam"/>
    <property type="match status" value="1"/>
</dbReference>
<feature type="active site" description="Acyl-thioester intermediate" evidence="4">
    <location>
        <position position="183"/>
    </location>
</feature>
<dbReference type="Pfam" id="PF04203">
    <property type="entry name" value="Sortase"/>
    <property type="match status" value="1"/>
</dbReference>
<comment type="caution">
    <text evidence="6">The sequence shown here is derived from an EMBL/GenBank/DDBJ whole genome shotgun (WGS) entry which is preliminary data.</text>
</comment>
<dbReference type="InterPro" id="IPR042007">
    <property type="entry name" value="Sortase_A"/>
</dbReference>
<dbReference type="Gene3D" id="2.40.260.10">
    <property type="entry name" value="Sortase"/>
    <property type="match status" value="1"/>
</dbReference>
<dbReference type="CDD" id="cd06165">
    <property type="entry name" value="Sortase_A"/>
    <property type="match status" value="1"/>
</dbReference>
<dbReference type="GO" id="GO:0008234">
    <property type="term" value="F:cysteine-type peptidase activity"/>
    <property type="evidence" value="ECO:0007669"/>
    <property type="project" value="UniProtKB-KW"/>
</dbReference>